<dbReference type="EMBL" id="JASNWA010000010">
    <property type="protein sequence ID" value="KAK3168430.1"/>
    <property type="molecule type" value="Genomic_DNA"/>
</dbReference>
<evidence type="ECO:0000256" key="2">
    <source>
        <dbReference type="ARBA" id="ARBA00004604"/>
    </source>
</evidence>
<dbReference type="Pfam" id="PF03998">
    <property type="entry name" value="Utp11"/>
    <property type="match status" value="1"/>
</dbReference>
<gene>
    <name evidence="9" type="ORF">OEA41_004878</name>
</gene>
<proteinExistence type="inferred from homology"/>
<evidence type="ECO:0000313" key="10">
    <source>
        <dbReference type="Proteomes" id="UP001276659"/>
    </source>
</evidence>
<evidence type="ECO:0000256" key="7">
    <source>
        <dbReference type="SAM" id="Coils"/>
    </source>
</evidence>
<reference evidence="9" key="1">
    <citation type="submission" date="2022-11" db="EMBL/GenBank/DDBJ databases">
        <title>Chromosomal genome sequence assembly and mating type (MAT) locus characterization of the leprose asexual lichenized fungus Lepraria neglecta (Nyl.) Erichsen.</title>
        <authorList>
            <person name="Allen J.L."/>
            <person name="Pfeffer B."/>
        </authorList>
    </citation>
    <scope>NUCLEOTIDE SEQUENCE</scope>
    <source>
        <strain evidence="9">Allen 5258</strain>
    </source>
</reference>
<evidence type="ECO:0000256" key="3">
    <source>
        <dbReference type="ARBA" id="ARBA00008105"/>
    </source>
</evidence>
<comment type="subunit">
    <text evidence="6">Component of the ribosomal small subunit (SSU) processome.</text>
</comment>
<comment type="caution">
    <text evidence="9">The sequence shown here is derived from an EMBL/GenBank/DDBJ whole genome shotgun (WGS) entry which is preliminary data.</text>
</comment>
<keyword evidence="4 6" id="KW-0698">rRNA processing</keyword>
<keyword evidence="7" id="KW-0175">Coiled coil</keyword>
<evidence type="ECO:0000256" key="1">
    <source>
        <dbReference type="ARBA" id="ARBA00004099"/>
    </source>
</evidence>
<protein>
    <recommendedName>
        <fullName evidence="6">U3 small nucleolar RNA-associated protein 11</fullName>
        <shortName evidence="6">U3 snoRNA-associated protein 11</shortName>
    </recommendedName>
</protein>
<sequence>MSSMRNATQRRNHRERAQPANREKWGLLEKHKDYSLRAKDYNEKKKRLQILRQKASERNPDEFHYGMLRSKSKQGKKIAERGNPVLSQDAVKLLKTQDSGYLRTMLQKTRRALEKLEHEFVLREGQGAEVLGDSEDRKEGQRVVFVNSREEQKQYTLGQRLALRPSNSSEGSENLSRQDAADEAYGDSEMVSTTKASKLRRALEREELAQKEEKLLRKQHKKEQDSRRAKLAALKVREKDLIDAENELELQRAKMSNSVGGVTKAGVKWKVRERKK</sequence>
<comment type="subcellular location">
    <subcellularLocation>
        <location evidence="2 6">Nucleus</location>
        <location evidence="2 6">Nucleolus</location>
    </subcellularLocation>
</comment>
<dbReference type="GO" id="GO:0006364">
    <property type="term" value="P:rRNA processing"/>
    <property type="evidence" value="ECO:0007669"/>
    <property type="project" value="UniProtKB-UniRule"/>
</dbReference>
<accession>A0AAE0DGI7</accession>
<evidence type="ECO:0000256" key="4">
    <source>
        <dbReference type="ARBA" id="ARBA00022552"/>
    </source>
</evidence>
<comment type="similarity">
    <text evidence="3 6">Belongs to the UTP11 family.</text>
</comment>
<evidence type="ECO:0000313" key="9">
    <source>
        <dbReference type="EMBL" id="KAK3168430.1"/>
    </source>
</evidence>
<dbReference type="PIRSF" id="PIRSF015952">
    <property type="entry name" value="U3snoRNP11"/>
    <property type="match status" value="1"/>
</dbReference>
<dbReference type="InterPro" id="IPR007144">
    <property type="entry name" value="SSU_processome_Utp11"/>
</dbReference>
<dbReference type="AlphaFoldDB" id="A0AAE0DGI7"/>
<keyword evidence="10" id="KW-1185">Reference proteome</keyword>
<keyword evidence="5 6" id="KW-0539">Nucleus</keyword>
<dbReference type="GO" id="GO:0032040">
    <property type="term" value="C:small-subunit processome"/>
    <property type="evidence" value="ECO:0007669"/>
    <property type="project" value="UniProtKB-UniRule"/>
</dbReference>
<dbReference type="Proteomes" id="UP001276659">
    <property type="component" value="Unassembled WGS sequence"/>
</dbReference>
<dbReference type="PANTHER" id="PTHR12838">
    <property type="entry name" value="U3 SMALL NUCLEOLAR RNA-ASSOCIATED PROTEIN 11"/>
    <property type="match status" value="1"/>
</dbReference>
<evidence type="ECO:0000256" key="6">
    <source>
        <dbReference type="PIRNR" id="PIRNR015952"/>
    </source>
</evidence>
<feature type="region of interest" description="Disordered" evidence="8">
    <location>
        <begin position="1"/>
        <end position="26"/>
    </location>
</feature>
<dbReference type="PANTHER" id="PTHR12838:SF0">
    <property type="entry name" value="U3 SMALL NUCLEOLAR RNA-ASSOCIATED PROTEIN 11-RELATED"/>
    <property type="match status" value="1"/>
</dbReference>
<comment type="function">
    <text evidence="1 6">Involved in nucleolar processing of pre-18S ribosomal RNA.</text>
</comment>
<evidence type="ECO:0000256" key="8">
    <source>
        <dbReference type="SAM" id="MobiDB-lite"/>
    </source>
</evidence>
<feature type="coiled-coil region" evidence="7">
    <location>
        <begin position="199"/>
        <end position="254"/>
    </location>
</feature>
<name>A0AAE0DGI7_9LECA</name>
<organism evidence="9 10">
    <name type="scientific">Lepraria neglecta</name>
    <dbReference type="NCBI Taxonomy" id="209136"/>
    <lineage>
        <taxon>Eukaryota</taxon>
        <taxon>Fungi</taxon>
        <taxon>Dikarya</taxon>
        <taxon>Ascomycota</taxon>
        <taxon>Pezizomycotina</taxon>
        <taxon>Lecanoromycetes</taxon>
        <taxon>OSLEUM clade</taxon>
        <taxon>Lecanoromycetidae</taxon>
        <taxon>Lecanorales</taxon>
        <taxon>Lecanorineae</taxon>
        <taxon>Stereocaulaceae</taxon>
        <taxon>Lepraria</taxon>
    </lineage>
</organism>
<feature type="compositionally biased region" description="Polar residues" evidence="8">
    <location>
        <begin position="165"/>
        <end position="177"/>
    </location>
</feature>
<evidence type="ECO:0000256" key="5">
    <source>
        <dbReference type="ARBA" id="ARBA00023242"/>
    </source>
</evidence>
<feature type="compositionally biased region" description="Basic and acidic residues" evidence="8">
    <location>
        <begin position="15"/>
        <end position="26"/>
    </location>
</feature>
<feature type="region of interest" description="Disordered" evidence="8">
    <location>
        <begin position="163"/>
        <end position="197"/>
    </location>
</feature>